<reference evidence="1 2" key="1">
    <citation type="journal article" date="2020" name="Genome Biol. Evol.">
        <title>Comparative genomics of Sclerotiniaceae.</title>
        <authorList>
            <person name="Valero Jimenez C.A."/>
            <person name="Steentjes M."/>
            <person name="Scholten O.E."/>
            <person name="Van Kan J.A.L."/>
        </authorList>
    </citation>
    <scope>NUCLEOTIDE SEQUENCE [LARGE SCALE GENOMIC DNA]</scope>
    <source>
        <strain evidence="1 2">B1</strain>
    </source>
</reference>
<name>A0ABQ7IF33_9HELO</name>
<keyword evidence="2" id="KW-1185">Reference proteome</keyword>
<dbReference type="EMBL" id="RCSX01000022">
    <property type="protein sequence ID" value="KAF7921613.1"/>
    <property type="molecule type" value="Genomic_DNA"/>
</dbReference>
<organism evidence="1 2">
    <name type="scientific">Botrytis deweyae</name>
    <dbReference type="NCBI Taxonomy" id="2478750"/>
    <lineage>
        <taxon>Eukaryota</taxon>
        <taxon>Fungi</taxon>
        <taxon>Dikarya</taxon>
        <taxon>Ascomycota</taxon>
        <taxon>Pezizomycotina</taxon>
        <taxon>Leotiomycetes</taxon>
        <taxon>Helotiales</taxon>
        <taxon>Sclerotiniaceae</taxon>
        <taxon>Botrytis</taxon>
    </lineage>
</organism>
<sequence length="330" mass="37436">MAQPPLPIPDLNGAAQAIVAILAALIQPHPMQNQPPGGQNDPAQAENDRLDNLRFGINAHRGLLPADYQRLNVAQIIGTQNQLTQGDRDQLMDLLLKQFSEHHGIDEIPDNDWKEKWYKSLFNGNWNSTIKPTRPQLLRRQGVESAIVAGTLRVDCPPPSTSTKRSRAEYEEQEIEAPIDENVAPIPIHRRRGATVLMRVNASLLTIRIMFLDSKSRLIPESCVILKAPIENVIAEAMVHFDTNEQTRISLFNRQFLYYQARCRLHHWLHVGRRHENVPNETAFVLQKPKNILLFQQRLAAELHNRLGEIVQNGRGLADEFGEGEINNAR</sequence>
<comment type="caution">
    <text evidence="1">The sequence shown here is derived from an EMBL/GenBank/DDBJ whole genome shotgun (WGS) entry which is preliminary data.</text>
</comment>
<evidence type="ECO:0008006" key="3">
    <source>
        <dbReference type="Google" id="ProtNLM"/>
    </source>
</evidence>
<dbReference type="RefSeq" id="XP_038807542.1">
    <property type="nucleotide sequence ID" value="XM_038956083.1"/>
</dbReference>
<dbReference type="GeneID" id="62235233"/>
<gene>
    <name evidence="1" type="ORF">EAE98_008460</name>
</gene>
<dbReference type="Proteomes" id="UP000783213">
    <property type="component" value="Unassembled WGS sequence"/>
</dbReference>
<proteinExistence type="predicted"/>
<evidence type="ECO:0000313" key="2">
    <source>
        <dbReference type="Proteomes" id="UP000783213"/>
    </source>
</evidence>
<accession>A0ABQ7IF33</accession>
<evidence type="ECO:0000313" key="1">
    <source>
        <dbReference type="EMBL" id="KAF7921613.1"/>
    </source>
</evidence>
<protein>
    <recommendedName>
        <fullName evidence="3">HNH nuclease domain-containing protein</fullName>
    </recommendedName>
</protein>